<name>A0ABW2NQT2_9BACL</name>
<sequence length="80" mass="9028">MPNDVEEVVDLRFRRTLSARRGEKQKWLVQPRQANEKGTGKSVCDLLGTFSFDLEGLAISAGQIEKQKWLVQPRQAEGEG</sequence>
<dbReference type="EMBL" id="JBHTCP010000047">
    <property type="protein sequence ID" value="MFC7372805.1"/>
    <property type="molecule type" value="Genomic_DNA"/>
</dbReference>
<dbReference type="Proteomes" id="UP001596549">
    <property type="component" value="Unassembled WGS sequence"/>
</dbReference>
<proteinExistence type="predicted"/>
<evidence type="ECO:0000313" key="1">
    <source>
        <dbReference type="EMBL" id="MFC7372805.1"/>
    </source>
</evidence>
<keyword evidence="2" id="KW-1185">Reference proteome</keyword>
<gene>
    <name evidence="1" type="ORF">ACFQPF_14145</name>
</gene>
<evidence type="ECO:0000313" key="2">
    <source>
        <dbReference type="Proteomes" id="UP001596549"/>
    </source>
</evidence>
<comment type="caution">
    <text evidence="1">The sequence shown here is derived from an EMBL/GenBank/DDBJ whole genome shotgun (WGS) entry which is preliminary data.</text>
</comment>
<protein>
    <submittedName>
        <fullName evidence="1">Uncharacterized protein</fullName>
    </submittedName>
</protein>
<dbReference type="RefSeq" id="WP_379750371.1">
    <property type="nucleotide sequence ID" value="NZ_JBHTCP010000047.1"/>
</dbReference>
<organism evidence="1 2">
    <name type="scientific">Fictibacillus iocasae</name>
    <dbReference type="NCBI Taxonomy" id="2715437"/>
    <lineage>
        <taxon>Bacteria</taxon>
        <taxon>Bacillati</taxon>
        <taxon>Bacillota</taxon>
        <taxon>Bacilli</taxon>
        <taxon>Bacillales</taxon>
        <taxon>Fictibacillaceae</taxon>
        <taxon>Fictibacillus</taxon>
    </lineage>
</organism>
<accession>A0ABW2NQT2</accession>
<reference evidence="2" key="1">
    <citation type="journal article" date="2019" name="Int. J. Syst. Evol. Microbiol.">
        <title>The Global Catalogue of Microorganisms (GCM) 10K type strain sequencing project: providing services to taxonomists for standard genome sequencing and annotation.</title>
        <authorList>
            <consortium name="The Broad Institute Genomics Platform"/>
            <consortium name="The Broad Institute Genome Sequencing Center for Infectious Disease"/>
            <person name="Wu L."/>
            <person name="Ma J."/>
        </authorList>
    </citation>
    <scope>NUCLEOTIDE SEQUENCE [LARGE SCALE GENOMIC DNA]</scope>
    <source>
        <strain evidence="2">NBRC 106396</strain>
    </source>
</reference>